<organism evidence="2 3">
    <name type="scientific">Bradyrhizobium commune</name>
    <dbReference type="NCBI Taxonomy" id="83627"/>
    <lineage>
        <taxon>Bacteria</taxon>
        <taxon>Pseudomonadati</taxon>
        <taxon>Pseudomonadota</taxon>
        <taxon>Alphaproteobacteria</taxon>
        <taxon>Hyphomicrobiales</taxon>
        <taxon>Nitrobacteraceae</taxon>
        <taxon>Bradyrhizobium</taxon>
    </lineage>
</organism>
<feature type="domain" description="Transcriptional regulator TetR C-terminal Proteobacteria type" evidence="1">
    <location>
        <begin position="35"/>
        <end position="78"/>
    </location>
</feature>
<dbReference type="Pfam" id="PF14246">
    <property type="entry name" value="TetR_C_7"/>
    <property type="match status" value="1"/>
</dbReference>
<reference evidence="2 3" key="1">
    <citation type="submission" date="2020-09" db="EMBL/GenBank/DDBJ databases">
        <title>Complete genomes of bradyrhizobia occurring on native shrubby legumes in Australia.</title>
        <authorList>
            <person name="Lafay B."/>
        </authorList>
    </citation>
    <scope>NUCLEOTIDE SEQUENCE [LARGE SCALE GENOMIC DNA]</scope>
    <source>
        <strain evidence="2 3">BDV5040</strain>
    </source>
</reference>
<dbReference type="EMBL" id="CP061379">
    <property type="protein sequence ID" value="QPF90675.1"/>
    <property type="molecule type" value="Genomic_DNA"/>
</dbReference>
<dbReference type="Proteomes" id="UP000594621">
    <property type="component" value="Chromosome"/>
</dbReference>
<dbReference type="KEGG" id="bcou:IC761_29970"/>
<gene>
    <name evidence="2" type="ORF">IC761_29970</name>
</gene>
<evidence type="ECO:0000259" key="1">
    <source>
        <dbReference type="Pfam" id="PF14246"/>
    </source>
</evidence>
<dbReference type="RefSeq" id="WP_195800258.1">
    <property type="nucleotide sequence ID" value="NZ_CP061379.1"/>
</dbReference>
<sequence length="82" mass="8875">MERGAQNAAVVLREVAQSKQGNAHLAFSPERLIKASQFFLDLVVGPLLMGAVFGEDPKLLRAQIRAHVAESVPFFLAACRNG</sequence>
<proteinExistence type="predicted"/>
<accession>A0A7S9GY94</accession>
<dbReference type="InterPro" id="IPR039536">
    <property type="entry name" value="TetR_C_Proteobacteria"/>
</dbReference>
<dbReference type="AlphaFoldDB" id="A0A7S9GY94"/>
<name>A0A7S9GY94_9BRAD</name>
<evidence type="ECO:0000313" key="3">
    <source>
        <dbReference type="Proteomes" id="UP000594621"/>
    </source>
</evidence>
<protein>
    <submittedName>
        <fullName evidence="2">TetR/AcrR family transcriptional regulator C-terminal domain-containing protein</fullName>
    </submittedName>
</protein>
<keyword evidence="3" id="KW-1185">Reference proteome</keyword>
<evidence type="ECO:0000313" key="2">
    <source>
        <dbReference type="EMBL" id="QPF90675.1"/>
    </source>
</evidence>
<dbReference type="Gene3D" id="1.10.357.10">
    <property type="entry name" value="Tetracycline Repressor, domain 2"/>
    <property type="match status" value="1"/>
</dbReference>